<evidence type="ECO:0000313" key="2">
    <source>
        <dbReference type="Proteomes" id="UP000636800"/>
    </source>
</evidence>
<accession>A0A835Q8Z8</accession>
<dbReference type="Proteomes" id="UP000636800">
    <property type="component" value="Unassembled WGS sequence"/>
</dbReference>
<organism evidence="1 2">
    <name type="scientific">Vanilla planifolia</name>
    <name type="common">Vanilla</name>
    <dbReference type="NCBI Taxonomy" id="51239"/>
    <lineage>
        <taxon>Eukaryota</taxon>
        <taxon>Viridiplantae</taxon>
        <taxon>Streptophyta</taxon>
        <taxon>Embryophyta</taxon>
        <taxon>Tracheophyta</taxon>
        <taxon>Spermatophyta</taxon>
        <taxon>Magnoliopsida</taxon>
        <taxon>Liliopsida</taxon>
        <taxon>Asparagales</taxon>
        <taxon>Orchidaceae</taxon>
        <taxon>Vanilloideae</taxon>
        <taxon>Vanilleae</taxon>
        <taxon>Vanilla</taxon>
    </lineage>
</organism>
<keyword evidence="2" id="KW-1185">Reference proteome</keyword>
<reference evidence="1 2" key="1">
    <citation type="journal article" date="2020" name="Nat. Food">
        <title>A phased Vanilla planifolia genome enables genetic improvement of flavour and production.</title>
        <authorList>
            <person name="Hasing T."/>
            <person name="Tang H."/>
            <person name="Brym M."/>
            <person name="Khazi F."/>
            <person name="Huang T."/>
            <person name="Chambers A.H."/>
        </authorList>
    </citation>
    <scope>NUCLEOTIDE SEQUENCE [LARGE SCALE GENOMIC DNA]</scope>
    <source>
        <tissue evidence="1">Leaf</tissue>
    </source>
</reference>
<name>A0A835Q8Z8_VANPL</name>
<dbReference type="EMBL" id="JADCNL010000009">
    <property type="protein sequence ID" value="KAG0466440.1"/>
    <property type="molecule type" value="Genomic_DNA"/>
</dbReference>
<proteinExistence type="predicted"/>
<gene>
    <name evidence="1" type="ORF">HPP92_018020</name>
</gene>
<comment type="caution">
    <text evidence="1">The sequence shown here is derived from an EMBL/GenBank/DDBJ whole genome shotgun (WGS) entry which is preliminary data.</text>
</comment>
<evidence type="ECO:0000313" key="1">
    <source>
        <dbReference type="EMBL" id="KAG0466440.1"/>
    </source>
</evidence>
<protein>
    <submittedName>
        <fullName evidence="1">Uncharacterized protein</fullName>
    </submittedName>
</protein>
<dbReference type="OrthoDB" id="10258297at2759"/>
<sequence>MERAADGGEDILLAVLVLTEINRLKLCAICPSTAVWEVIKSTQMVGGPRV</sequence>
<dbReference type="AlphaFoldDB" id="A0A835Q8Z8"/>